<dbReference type="PROSITE" id="PS51025">
    <property type="entry name" value="PWI"/>
    <property type="match status" value="1"/>
</dbReference>
<dbReference type="Proteomes" id="UP000036947">
    <property type="component" value="Unassembled WGS sequence"/>
</dbReference>
<dbReference type="AlphaFoldDB" id="A0A0L0N7S9"/>
<evidence type="ECO:0000259" key="3">
    <source>
        <dbReference type="PROSITE" id="PS51025"/>
    </source>
</evidence>
<comment type="caution">
    <text evidence="4">The sequence shown here is derived from an EMBL/GenBank/DDBJ whole genome shotgun (WGS) entry which is preliminary data.</text>
</comment>
<dbReference type="STRING" id="1163406.A0A0L0N7S9"/>
<gene>
    <name evidence="4" type="ORF">TOPH_05208</name>
</gene>
<dbReference type="GO" id="GO:0005681">
    <property type="term" value="C:spliceosomal complex"/>
    <property type="evidence" value="ECO:0007669"/>
    <property type="project" value="TreeGrafter"/>
</dbReference>
<dbReference type="InterPro" id="IPR002483">
    <property type="entry name" value="PWI_dom"/>
</dbReference>
<evidence type="ECO:0000256" key="1">
    <source>
        <dbReference type="ARBA" id="ARBA00022664"/>
    </source>
</evidence>
<dbReference type="OrthoDB" id="163257at2759"/>
<keyword evidence="5" id="KW-1185">Reference proteome</keyword>
<feature type="domain" description="PWI" evidence="3">
    <location>
        <begin position="12"/>
        <end position="111"/>
    </location>
</feature>
<dbReference type="PANTHER" id="PTHR23148:SF0">
    <property type="entry name" value="SERINE_ARGININE REPETITIVE MATRIX PROTEIN 1"/>
    <property type="match status" value="1"/>
</dbReference>
<reference evidence="4 5" key="1">
    <citation type="journal article" date="2015" name="BMC Genomics">
        <title>The genome of the truffle-parasite Tolypocladium ophioglossoides and the evolution of antifungal peptaibiotics.</title>
        <authorList>
            <person name="Quandt C.A."/>
            <person name="Bushley K.E."/>
            <person name="Spatafora J.W."/>
        </authorList>
    </citation>
    <scope>NUCLEOTIDE SEQUENCE [LARGE SCALE GENOMIC DNA]</scope>
    <source>
        <strain evidence="4 5">CBS 100239</strain>
    </source>
</reference>
<keyword evidence="1" id="KW-0507">mRNA processing</keyword>
<protein>
    <submittedName>
        <fullName evidence="4">Serine/arginine repetitive matrix protein 1</fullName>
    </submittedName>
</protein>
<organism evidence="4 5">
    <name type="scientific">Tolypocladium ophioglossoides (strain CBS 100239)</name>
    <name type="common">Snaketongue truffleclub</name>
    <name type="synonym">Elaphocordyceps ophioglossoides</name>
    <dbReference type="NCBI Taxonomy" id="1163406"/>
    <lineage>
        <taxon>Eukaryota</taxon>
        <taxon>Fungi</taxon>
        <taxon>Dikarya</taxon>
        <taxon>Ascomycota</taxon>
        <taxon>Pezizomycotina</taxon>
        <taxon>Sordariomycetes</taxon>
        <taxon>Hypocreomycetidae</taxon>
        <taxon>Hypocreales</taxon>
        <taxon>Ophiocordycipitaceae</taxon>
        <taxon>Tolypocladium</taxon>
    </lineage>
</organism>
<evidence type="ECO:0000313" key="5">
    <source>
        <dbReference type="Proteomes" id="UP000036947"/>
    </source>
</evidence>
<accession>A0A0L0N7S9</accession>
<dbReference type="GO" id="GO:0048024">
    <property type="term" value="P:regulation of mRNA splicing, via spliceosome"/>
    <property type="evidence" value="ECO:0007669"/>
    <property type="project" value="TreeGrafter"/>
</dbReference>
<evidence type="ECO:0000313" key="4">
    <source>
        <dbReference type="EMBL" id="KND90106.1"/>
    </source>
</evidence>
<dbReference type="SMART" id="SM00311">
    <property type="entry name" value="PWI"/>
    <property type="match status" value="1"/>
</dbReference>
<evidence type="ECO:0000256" key="2">
    <source>
        <dbReference type="SAM" id="MobiDB-lite"/>
    </source>
</evidence>
<dbReference type="GO" id="GO:0006397">
    <property type="term" value="P:mRNA processing"/>
    <property type="evidence" value="ECO:0007669"/>
    <property type="project" value="UniProtKB-KW"/>
</dbReference>
<dbReference type="SUPFAM" id="SSF101233">
    <property type="entry name" value="PWI domain"/>
    <property type="match status" value="1"/>
</dbReference>
<feature type="compositionally biased region" description="Basic and acidic residues" evidence="2">
    <location>
        <begin position="396"/>
        <end position="410"/>
    </location>
</feature>
<proteinExistence type="predicted"/>
<dbReference type="PANTHER" id="PTHR23148">
    <property type="entry name" value="SERINE/ARGININE REGULATED NUCLEAR MATRIX PROTEIN"/>
    <property type="match status" value="1"/>
</dbReference>
<dbReference type="GO" id="GO:0003723">
    <property type="term" value="F:RNA binding"/>
    <property type="evidence" value="ECO:0007669"/>
    <property type="project" value="TreeGrafter"/>
</dbReference>
<dbReference type="Gene3D" id="1.20.1390.10">
    <property type="entry name" value="PWI domain"/>
    <property type="match status" value="1"/>
</dbReference>
<dbReference type="Pfam" id="PF01480">
    <property type="entry name" value="PWI"/>
    <property type="match status" value="1"/>
</dbReference>
<name>A0A0L0N7S9_TOLOC</name>
<feature type="region of interest" description="Disordered" evidence="2">
    <location>
        <begin position="325"/>
        <end position="430"/>
    </location>
</feature>
<dbReference type="InterPro" id="IPR052225">
    <property type="entry name" value="Ser/Arg_repetitive_matrix"/>
</dbReference>
<sequence length="430" mass="45752">MASKVDARLLKSTKFPPEFNQKVDMTKVNLQVMKKWIGKHITQVLGNDDDVLIELCVNLLETSRYPDIKAVQIQLTGFLEKDTAPFCKELWNLLLSAQASPQGVPKELLEAKKLELIQTKRMLVGIVTCQPLRNESAETDHSMQIPGTHKVDAGTEPLVAVAGVVMGGLDNDRCHLGHGPVARETRMALTATSHRQDGVAMKSRDVAATVRPLANCYLGLAPASVAAPRRATDRDPPPLHAVETLQFGPNMPGTELGPLIPMLFRVDVAVAVEAAPPCTKADPLAPEAAVAASVAPGASVAAAAAAPAAAAAAAAVEVAVAVASPGRNSAPRNRQRESPVNRGRKRRYSSPSDGSDSGRGLGRGRRARGGARWSRGSRRDSAGRRRNSSSESSRSPIRDKSADVLEDQPRTKSPKPIASIEKDDVEVGTS</sequence>
<dbReference type="InterPro" id="IPR036483">
    <property type="entry name" value="PWI_dom_sf"/>
</dbReference>
<dbReference type="EMBL" id="LFRF01000014">
    <property type="protein sequence ID" value="KND90106.1"/>
    <property type="molecule type" value="Genomic_DNA"/>
</dbReference>